<comment type="caution">
    <text evidence="3">The sequence shown here is derived from an EMBL/GenBank/DDBJ whole genome shotgun (WGS) entry which is preliminary data.</text>
</comment>
<gene>
    <name evidence="3" type="ORF">CARN7_0101</name>
</gene>
<dbReference type="InterPro" id="IPR014819">
    <property type="entry name" value="PriCT_2"/>
</dbReference>
<organism evidence="3">
    <name type="scientific">mine drainage metagenome</name>
    <dbReference type="NCBI Taxonomy" id="410659"/>
    <lineage>
        <taxon>unclassified sequences</taxon>
        <taxon>metagenomes</taxon>
        <taxon>ecological metagenomes</taxon>
    </lineage>
</organism>
<dbReference type="AlphaFoldDB" id="E6QQ53"/>
<feature type="domain" description="AAA+ ATPase" evidence="2">
    <location>
        <begin position="343"/>
        <end position="517"/>
    </location>
</feature>
<dbReference type="EMBL" id="CABR01000029">
    <property type="protein sequence ID" value="CBI09374.1"/>
    <property type="molecule type" value="Genomic_DNA"/>
</dbReference>
<dbReference type="Pfam" id="PF13481">
    <property type="entry name" value="AAA_25"/>
    <property type="match status" value="1"/>
</dbReference>
<dbReference type="InterPro" id="IPR003593">
    <property type="entry name" value="AAA+_ATPase"/>
</dbReference>
<proteinExistence type="predicted"/>
<evidence type="ECO:0000259" key="2">
    <source>
        <dbReference type="SMART" id="SM00382"/>
    </source>
</evidence>
<accession>E6QQ53</accession>
<evidence type="ECO:0000256" key="1">
    <source>
        <dbReference type="SAM" id="MobiDB-lite"/>
    </source>
</evidence>
<sequence length="660" mass="70444">MNDIERAADALNYLNAGCARDEWVRAGMAAKSAGLGFDDFHNWSASAGNYKNESECRTVWKSFKESGGVTPATLFGMARTQGWQGETRAKDERPARPIAKPAPSQPDPVKQANTNALAVWERCISATLAEDYINRKQGKPDGVRVYPASAPPLLIGKGEEQINAAGGLVVPCWSGDKLQTLQIIPLKGEKKNLPGALFNDGFFTVGQITDRAYVVEGIGQAWAVNQATGAAAVVCFGAGRMSTVAKTLRTQHPAARLVIVPDRGKEEQAGKIAAAVAGEWVAMPDDKPGNYDANDYLHEAGAGALLALLERVQAPVMRYKLLFDADLCKLPPLQWRIKKILPQTGLAAIYGASGSGKSFLVLDALQALAAGGDWFGYKTKPCNVLYCALEGEGGIAGRVSAYRIKHGATAQNIRYLVQPFSLLDSEDITDLAQAIKAAGQGADVVVLDTLNRAAPGADENDSKSMGQIIAASKQLQTLVGGLVVLVHHTGKDASKGLRGHSSLHAALDAAIEVRRDGDNREWLIAKSKDGEDGEAHSFKLDVVELGTDEDGEPITSCAIHPTEKIAEALRRPLPPKSGNQRVVWDALGAIFRQAGNVKPEGAPNTLPQGRPCITLDAAIDSTRTKLVCDAKRQTERAQAAIRGLVDRGVLCHEGGFVWCK</sequence>
<dbReference type="GO" id="GO:0016817">
    <property type="term" value="F:hydrolase activity, acting on acid anhydrides"/>
    <property type="evidence" value="ECO:0007669"/>
    <property type="project" value="InterPro"/>
</dbReference>
<keyword evidence="3" id="KW-0378">Hydrolase</keyword>
<keyword evidence="3" id="KW-0067">ATP-binding</keyword>
<reference evidence="3" key="1">
    <citation type="submission" date="2009-10" db="EMBL/GenBank/DDBJ databases">
        <title>Diversity of trophic interactions inside an arsenic-rich microbial ecosystem.</title>
        <authorList>
            <person name="Bertin P.N."/>
            <person name="Heinrich-Salmeron A."/>
            <person name="Pelletier E."/>
            <person name="Goulhen-Chollet F."/>
            <person name="Arsene-Ploetze F."/>
            <person name="Gallien S."/>
            <person name="Calteau A."/>
            <person name="Vallenet D."/>
            <person name="Casiot C."/>
            <person name="Chane-Woon-Ming B."/>
            <person name="Giloteaux L."/>
            <person name="Barakat M."/>
            <person name="Bonnefoy V."/>
            <person name="Bruneel O."/>
            <person name="Chandler M."/>
            <person name="Cleiss J."/>
            <person name="Duran R."/>
            <person name="Elbaz-Poulichet F."/>
            <person name="Fonknechten N."/>
            <person name="Lauga B."/>
            <person name="Mornico D."/>
            <person name="Ortet P."/>
            <person name="Schaeffer C."/>
            <person name="Siguier P."/>
            <person name="Alexander Thil Smith A."/>
            <person name="Van Dorsselaer A."/>
            <person name="Weissenbach J."/>
            <person name="Medigue C."/>
            <person name="Le Paslier D."/>
        </authorList>
    </citation>
    <scope>NUCLEOTIDE SEQUENCE</scope>
</reference>
<dbReference type="Gene3D" id="3.40.50.300">
    <property type="entry name" value="P-loop containing nucleotide triphosphate hydrolases"/>
    <property type="match status" value="1"/>
</dbReference>
<feature type="region of interest" description="Disordered" evidence="1">
    <location>
        <begin position="82"/>
        <end position="110"/>
    </location>
</feature>
<dbReference type="SMART" id="SM00382">
    <property type="entry name" value="AAA"/>
    <property type="match status" value="1"/>
</dbReference>
<dbReference type="GO" id="GO:0004386">
    <property type="term" value="F:helicase activity"/>
    <property type="evidence" value="ECO:0007669"/>
    <property type="project" value="UniProtKB-KW"/>
</dbReference>
<keyword evidence="3" id="KW-0347">Helicase</keyword>
<name>E6QQ53_9ZZZZ</name>
<dbReference type="InterPro" id="IPR006171">
    <property type="entry name" value="TOPRIM_dom"/>
</dbReference>
<dbReference type="SUPFAM" id="SSF52540">
    <property type="entry name" value="P-loop containing nucleoside triphosphate hydrolases"/>
    <property type="match status" value="1"/>
</dbReference>
<dbReference type="InterPro" id="IPR027417">
    <property type="entry name" value="P-loop_NTPase"/>
</dbReference>
<dbReference type="Pfam" id="PF08707">
    <property type="entry name" value="PriCT_2"/>
    <property type="match status" value="1"/>
</dbReference>
<evidence type="ECO:0000313" key="3">
    <source>
        <dbReference type="EMBL" id="CBI09374.1"/>
    </source>
</evidence>
<dbReference type="Pfam" id="PF13362">
    <property type="entry name" value="Toprim_3"/>
    <property type="match status" value="1"/>
</dbReference>
<keyword evidence="3" id="KW-0547">Nucleotide-binding</keyword>
<protein>
    <submittedName>
        <fullName evidence="3">Putative helicase</fullName>
    </submittedName>
</protein>